<protein>
    <submittedName>
        <fullName evidence="2">Uncharacterized protein</fullName>
    </submittedName>
</protein>
<accession>A0A5C1AD45</accession>
<feature type="region of interest" description="Disordered" evidence="1">
    <location>
        <begin position="1"/>
        <end position="32"/>
    </location>
</feature>
<evidence type="ECO:0000256" key="1">
    <source>
        <dbReference type="SAM" id="MobiDB-lite"/>
    </source>
</evidence>
<dbReference type="RefSeq" id="WP_149111279.1">
    <property type="nucleotide sequence ID" value="NZ_CP042425.1"/>
</dbReference>
<proteinExistence type="predicted"/>
<dbReference type="EMBL" id="CP042425">
    <property type="protein sequence ID" value="QEL16565.1"/>
    <property type="molecule type" value="Genomic_DNA"/>
</dbReference>
<sequence>MTIPSANRAAQKPKAKTKLRFGPADHGRPVSDKQADAAEYVGGFKYEIIDGRLYVSPVPNIPENRLEAWLLEELIVYSRGHRQIINHVTREAVWFYRKQFGQLHLNLIWLRMQTSQRRKSNRT</sequence>
<dbReference type="OrthoDB" id="280487at2"/>
<reference evidence="3" key="1">
    <citation type="submission" date="2019-08" db="EMBL/GenBank/DDBJ databases">
        <title>Limnoglobus roseus gen. nov., sp. nov., a novel freshwater planctomycete with a giant genome from the family Gemmataceae.</title>
        <authorList>
            <person name="Kulichevskaya I.S."/>
            <person name="Naumoff D.G."/>
            <person name="Miroshnikov K."/>
            <person name="Ivanova A."/>
            <person name="Philippov D.A."/>
            <person name="Hakobyan A."/>
            <person name="Rijpstra I.C."/>
            <person name="Sinninghe Damste J.S."/>
            <person name="Liesack W."/>
            <person name="Dedysh S.N."/>
        </authorList>
    </citation>
    <scope>NUCLEOTIDE SEQUENCE [LARGE SCALE GENOMIC DNA]</scope>
    <source>
        <strain evidence="3">PX52</strain>
    </source>
</reference>
<evidence type="ECO:0000313" key="3">
    <source>
        <dbReference type="Proteomes" id="UP000324974"/>
    </source>
</evidence>
<name>A0A5C1AD45_9BACT</name>
<evidence type="ECO:0000313" key="2">
    <source>
        <dbReference type="EMBL" id="QEL16565.1"/>
    </source>
</evidence>
<dbReference type="Proteomes" id="UP000324974">
    <property type="component" value="Chromosome"/>
</dbReference>
<feature type="compositionally biased region" description="Basic and acidic residues" evidence="1">
    <location>
        <begin position="23"/>
        <end position="32"/>
    </location>
</feature>
<keyword evidence="3" id="KW-1185">Reference proteome</keyword>
<gene>
    <name evidence="2" type="ORF">PX52LOC_03525</name>
</gene>
<dbReference type="AlphaFoldDB" id="A0A5C1AD45"/>
<dbReference type="KEGG" id="lrs:PX52LOC_03525"/>
<organism evidence="2 3">
    <name type="scientific">Limnoglobus roseus</name>
    <dbReference type="NCBI Taxonomy" id="2598579"/>
    <lineage>
        <taxon>Bacteria</taxon>
        <taxon>Pseudomonadati</taxon>
        <taxon>Planctomycetota</taxon>
        <taxon>Planctomycetia</taxon>
        <taxon>Gemmatales</taxon>
        <taxon>Gemmataceae</taxon>
        <taxon>Limnoglobus</taxon>
    </lineage>
</organism>